<dbReference type="Gene3D" id="1.20.1260.10">
    <property type="match status" value="1"/>
</dbReference>
<dbReference type="PANTHER" id="PTHR43865:SF1">
    <property type="entry name" value="RUBRERYTHRIN-RELATED"/>
    <property type="match status" value="1"/>
</dbReference>
<keyword evidence="2" id="KW-0813">Transport</keyword>
<dbReference type="SUPFAM" id="SSF57802">
    <property type="entry name" value="Rubredoxin-like"/>
    <property type="match status" value="1"/>
</dbReference>
<sequence length="190" mass="22138">MHMKTSSFTQQNLLKAFAGESMARNKYTTFSKIARKEGLEWIARIFEETADNERAHAEELYEMIKGSLSFESNLDIKAYGNTSDNLKLAAEGEKYEWTTMYPDFEKMAIQEKKTDAIRLFGQLKKVEEKHEERYIIIARKLDDKTLYDSEAILEWKCVNCGYIYKGKAPPEKCPVCTKPFTWYMPLGLVR</sequence>
<evidence type="ECO:0000256" key="2">
    <source>
        <dbReference type="ARBA" id="ARBA00022448"/>
    </source>
</evidence>
<dbReference type="InterPro" id="IPR003251">
    <property type="entry name" value="Rr_diiron-bd_dom"/>
</dbReference>
<dbReference type="InterPro" id="IPR052364">
    <property type="entry name" value="Rubrerythrin"/>
</dbReference>
<proteinExistence type="predicted"/>
<dbReference type="InterPro" id="IPR048574">
    <property type="entry name" value="RUBY_RBDX"/>
</dbReference>
<dbReference type="Pfam" id="PF21349">
    <property type="entry name" value="RUBY_RBDX"/>
    <property type="match status" value="1"/>
</dbReference>
<feature type="domain" description="Rubredoxin-like" evidence="6">
    <location>
        <begin position="152"/>
        <end position="186"/>
    </location>
</feature>
<comment type="cofactor">
    <cofactor evidence="1">
        <name>Fe(3+)</name>
        <dbReference type="ChEBI" id="CHEBI:29034"/>
    </cofactor>
</comment>
<dbReference type="GO" id="GO:0016491">
    <property type="term" value="F:oxidoreductase activity"/>
    <property type="evidence" value="ECO:0007669"/>
    <property type="project" value="InterPro"/>
</dbReference>
<evidence type="ECO:0000313" key="9">
    <source>
        <dbReference type="Proteomes" id="UP000230108"/>
    </source>
</evidence>
<dbReference type="PROSITE" id="PS50905">
    <property type="entry name" value="FERRITIN_LIKE"/>
    <property type="match status" value="1"/>
</dbReference>
<accession>A0A2M7QD35</accession>
<dbReference type="SUPFAM" id="SSF47240">
    <property type="entry name" value="Ferritin-like"/>
    <property type="match status" value="1"/>
</dbReference>
<dbReference type="InterPro" id="IPR009040">
    <property type="entry name" value="Ferritin-like_diiron"/>
</dbReference>
<dbReference type="CDD" id="cd01041">
    <property type="entry name" value="Rubrerythrin"/>
    <property type="match status" value="1"/>
</dbReference>
<feature type="domain" description="Ferritin-like diiron" evidence="7">
    <location>
        <begin position="3"/>
        <end position="145"/>
    </location>
</feature>
<dbReference type="InterPro" id="IPR009078">
    <property type="entry name" value="Ferritin-like_SF"/>
</dbReference>
<evidence type="ECO:0000259" key="7">
    <source>
        <dbReference type="PROSITE" id="PS50905"/>
    </source>
</evidence>
<comment type="caution">
    <text evidence="8">The sequence shown here is derived from an EMBL/GenBank/DDBJ whole genome shotgun (WGS) entry which is preliminary data.</text>
</comment>
<protein>
    <submittedName>
        <fullName evidence="8">Rubrerythrin family protein</fullName>
    </submittedName>
</protein>
<evidence type="ECO:0000256" key="4">
    <source>
        <dbReference type="ARBA" id="ARBA00022982"/>
    </source>
</evidence>
<dbReference type="InterPro" id="IPR024934">
    <property type="entry name" value="Rubredoxin-like_dom"/>
</dbReference>
<organism evidence="8 9">
    <name type="scientific">Candidatus Roizmanbacteria bacterium CG_4_10_14_0_8_um_filter_39_9</name>
    <dbReference type="NCBI Taxonomy" id="1974829"/>
    <lineage>
        <taxon>Bacteria</taxon>
        <taxon>Candidatus Roizmaniibacteriota</taxon>
    </lineage>
</organism>
<evidence type="ECO:0000256" key="5">
    <source>
        <dbReference type="ARBA" id="ARBA00023004"/>
    </source>
</evidence>
<keyword evidence="5" id="KW-0408">Iron</keyword>
<dbReference type="AlphaFoldDB" id="A0A2M7QD35"/>
<name>A0A2M7QD35_9BACT</name>
<dbReference type="PROSITE" id="PS50903">
    <property type="entry name" value="RUBREDOXIN_LIKE"/>
    <property type="match status" value="1"/>
</dbReference>
<dbReference type="Pfam" id="PF02915">
    <property type="entry name" value="Rubrerythrin"/>
    <property type="match status" value="1"/>
</dbReference>
<keyword evidence="4" id="KW-0249">Electron transport</keyword>
<evidence type="ECO:0000259" key="6">
    <source>
        <dbReference type="PROSITE" id="PS50903"/>
    </source>
</evidence>
<reference evidence="9" key="1">
    <citation type="submission" date="2017-09" db="EMBL/GenBank/DDBJ databases">
        <title>Depth-based differentiation of microbial function through sediment-hosted aquifers and enrichment of novel symbionts in the deep terrestrial subsurface.</title>
        <authorList>
            <person name="Probst A.J."/>
            <person name="Ladd B."/>
            <person name="Jarett J.K."/>
            <person name="Geller-Mcgrath D.E."/>
            <person name="Sieber C.M.K."/>
            <person name="Emerson J.B."/>
            <person name="Anantharaman K."/>
            <person name="Thomas B.C."/>
            <person name="Malmstrom R."/>
            <person name="Stieglmeier M."/>
            <person name="Klingl A."/>
            <person name="Woyke T."/>
            <person name="Ryan C.M."/>
            <person name="Banfield J.F."/>
        </authorList>
    </citation>
    <scope>NUCLEOTIDE SEQUENCE [LARGE SCALE GENOMIC DNA]</scope>
</reference>
<evidence type="ECO:0000256" key="3">
    <source>
        <dbReference type="ARBA" id="ARBA00022723"/>
    </source>
</evidence>
<evidence type="ECO:0000256" key="1">
    <source>
        <dbReference type="ARBA" id="ARBA00001965"/>
    </source>
</evidence>
<keyword evidence="3" id="KW-0479">Metal-binding</keyword>
<evidence type="ECO:0000313" key="8">
    <source>
        <dbReference type="EMBL" id="PIY69135.1"/>
    </source>
</evidence>
<dbReference type="PANTHER" id="PTHR43865">
    <property type="entry name" value="RUBRERYTHRIN-RELATED"/>
    <property type="match status" value="1"/>
</dbReference>
<gene>
    <name evidence="8" type="ORF">COY90_02230</name>
</gene>
<dbReference type="Proteomes" id="UP000230108">
    <property type="component" value="Unassembled WGS sequence"/>
</dbReference>
<dbReference type="Gene3D" id="2.20.28.10">
    <property type="match status" value="1"/>
</dbReference>
<dbReference type="GO" id="GO:0005506">
    <property type="term" value="F:iron ion binding"/>
    <property type="evidence" value="ECO:0007669"/>
    <property type="project" value="InterPro"/>
</dbReference>
<dbReference type="InterPro" id="IPR012347">
    <property type="entry name" value="Ferritin-like"/>
</dbReference>
<dbReference type="EMBL" id="PFLF01000049">
    <property type="protein sequence ID" value="PIY69135.1"/>
    <property type="molecule type" value="Genomic_DNA"/>
</dbReference>